<dbReference type="SMART" id="SM00939">
    <property type="entry name" value="PepX_C"/>
    <property type="match status" value="1"/>
</dbReference>
<dbReference type="AlphaFoldDB" id="A0A561WP24"/>
<dbReference type="NCBIfam" id="TIGR00976">
    <property type="entry name" value="CocE_NonD"/>
    <property type="match status" value="1"/>
</dbReference>
<dbReference type="Gene3D" id="1.10.3020.10">
    <property type="entry name" value="alpha-amino acid ester hydrolase ( Helical cap domain)"/>
    <property type="match status" value="1"/>
</dbReference>
<accession>A0A561WP24</accession>
<proteinExistence type="predicted"/>
<name>A0A561WP24_ACTTI</name>
<keyword evidence="5" id="KW-1185">Reference proteome</keyword>
<evidence type="ECO:0000256" key="2">
    <source>
        <dbReference type="SAM" id="MobiDB-lite"/>
    </source>
</evidence>
<dbReference type="InterPro" id="IPR013736">
    <property type="entry name" value="Xaa-Pro_dipept_C"/>
</dbReference>
<feature type="region of interest" description="Disordered" evidence="2">
    <location>
        <begin position="378"/>
        <end position="402"/>
    </location>
</feature>
<dbReference type="RefSeq" id="WP_122981089.1">
    <property type="nucleotide sequence ID" value="NZ_BOMX01000012.1"/>
</dbReference>
<dbReference type="InterPro" id="IPR000383">
    <property type="entry name" value="Xaa-Pro-like_dom"/>
</dbReference>
<dbReference type="GO" id="GO:0008239">
    <property type="term" value="F:dipeptidyl-peptidase activity"/>
    <property type="evidence" value="ECO:0007669"/>
    <property type="project" value="InterPro"/>
</dbReference>
<dbReference type="InterPro" id="IPR005674">
    <property type="entry name" value="CocE/Ser_esterase"/>
</dbReference>
<comment type="caution">
    <text evidence="4">The sequence shown here is derived from an EMBL/GenBank/DDBJ whole genome shotgun (WGS) entry which is preliminary data.</text>
</comment>
<dbReference type="InterPro" id="IPR029058">
    <property type="entry name" value="AB_hydrolase_fold"/>
</dbReference>
<evidence type="ECO:0000313" key="5">
    <source>
        <dbReference type="Proteomes" id="UP000320239"/>
    </source>
</evidence>
<keyword evidence="1" id="KW-0378">Hydrolase</keyword>
<reference evidence="4 5" key="1">
    <citation type="submission" date="2019-06" db="EMBL/GenBank/DDBJ databases">
        <title>Sequencing the genomes of 1000 actinobacteria strains.</title>
        <authorList>
            <person name="Klenk H.-P."/>
        </authorList>
    </citation>
    <scope>NUCLEOTIDE SEQUENCE [LARGE SCALE GENOMIC DNA]</scope>
    <source>
        <strain evidence="4 5">DSM 43866</strain>
    </source>
</reference>
<dbReference type="Pfam" id="PF08530">
    <property type="entry name" value="PepX_C"/>
    <property type="match status" value="1"/>
</dbReference>
<organism evidence="4 5">
    <name type="scientific">Actinoplanes teichomyceticus</name>
    <dbReference type="NCBI Taxonomy" id="1867"/>
    <lineage>
        <taxon>Bacteria</taxon>
        <taxon>Bacillati</taxon>
        <taxon>Actinomycetota</taxon>
        <taxon>Actinomycetes</taxon>
        <taxon>Micromonosporales</taxon>
        <taxon>Micromonosporaceae</taxon>
        <taxon>Actinoplanes</taxon>
    </lineage>
</organism>
<dbReference type="InterPro" id="IPR008979">
    <property type="entry name" value="Galactose-bd-like_sf"/>
</dbReference>
<dbReference type="SUPFAM" id="SSF53474">
    <property type="entry name" value="alpha/beta-Hydrolases"/>
    <property type="match status" value="1"/>
</dbReference>
<dbReference type="Pfam" id="PF02129">
    <property type="entry name" value="Peptidase_S15"/>
    <property type="match status" value="1"/>
</dbReference>
<dbReference type="SUPFAM" id="SSF49785">
    <property type="entry name" value="Galactose-binding domain-like"/>
    <property type="match status" value="1"/>
</dbReference>
<gene>
    <name evidence="4" type="ORF">FHX34_101553</name>
</gene>
<protein>
    <recommendedName>
        <fullName evidence="3">Xaa-Pro dipeptidyl-peptidase C-terminal domain-containing protein</fullName>
    </recommendedName>
</protein>
<feature type="domain" description="Xaa-Pro dipeptidyl-peptidase C-terminal" evidence="3">
    <location>
        <begin position="312"/>
        <end position="543"/>
    </location>
</feature>
<sequence>MAISKRQRLADAALSRFLGRAPALHRYSVRPVRTPMRDGVRLLGDHFVPDTDRPRGTVLIRTPYGRGLPTSALNGRLFAARGYHVLLQSVRGTFGSEGTFRPMTQETEDGQDTVAWLREQPWFDGRLATLGASYLGWTQWTLLQDPPPELRTAVVHVAPHDFREAVWGTGSFTLGDFLGWSDQIVHQEGGGLRRVIDMATAPRRLRPALGGLPLAAAAEPVLRGRAPWYPEWVGHPDGDDPWWAPYRAGAALTNATVPILLIGGWQDLFLDQTLQQYETLHARGVDVALTVGPWTHLQVGLHAAGLVARESLAWLDQHLAGGPAARRSPVRVHRTGERAWHDLPGWPPPSEPATFHLRAGRRLTTTAPDAAEGVAEFRYDPADPTPSLGGRTLTGSAGVRDNRPLEARPDVLTFTTDPLPTAVDVIGAPVLDLTLAVDNPYADVFVRLCDVDPRGRSYNFSDQHRRLDPGVPAGQPQRLTLTLDPCFHRLLAGHRLRLQISGGAFPRFARNPGTGGAGLAAARHTVHVARSRLTLPVAAPAPLPDAAVIG</sequence>
<dbReference type="Proteomes" id="UP000320239">
    <property type="component" value="Unassembled WGS sequence"/>
</dbReference>
<dbReference type="EMBL" id="VIWY01000001">
    <property type="protein sequence ID" value="TWG25583.1"/>
    <property type="molecule type" value="Genomic_DNA"/>
</dbReference>
<evidence type="ECO:0000313" key="4">
    <source>
        <dbReference type="EMBL" id="TWG25583.1"/>
    </source>
</evidence>
<dbReference type="Gene3D" id="2.60.120.260">
    <property type="entry name" value="Galactose-binding domain-like"/>
    <property type="match status" value="1"/>
</dbReference>
<evidence type="ECO:0000259" key="3">
    <source>
        <dbReference type="SMART" id="SM00939"/>
    </source>
</evidence>
<dbReference type="Gene3D" id="3.40.50.1820">
    <property type="entry name" value="alpha/beta hydrolase"/>
    <property type="match status" value="1"/>
</dbReference>
<evidence type="ECO:0000256" key="1">
    <source>
        <dbReference type="ARBA" id="ARBA00022801"/>
    </source>
</evidence>
<dbReference type="OrthoDB" id="5240615at2"/>